<dbReference type="RefSeq" id="WP_157309097.1">
    <property type="nucleotide sequence ID" value="NZ_WRXN01000015.1"/>
</dbReference>
<gene>
    <name evidence="5" type="ORF">GO493_25640</name>
</gene>
<dbReference type="PROSITE" id="PS01124">
    <property type="entry name" value="HTH_ARAC_FAMILY_2"/>
    <property type="match status" value="1"/>
</dbReference>
<dbReference type="Pfam" id="PF12833">
    <property type="entry name" value="HTH_18"/>
    <property type="match status" value="1"/>
</dbReference>
<dbReference type="PANTHER" id="PTHR43280:SF2">
    <property type="entry name" value="HTH-TYPE TRANSCRIPTIONAL REGULATOR EXSA"/>
    <property type="match status" value="1"/>
</dbReference>
<dbReference type="EMBL" id="WRXN01000015">
    <property type="protein sequence ID" value="MVT11672.1"/>
    <property type="molecule type" value="Genomic_DNA"/>
</dbReference>
<proteinExistence type="predicted"/>
<dbReference type="GO" id="GO:0003700">
    <property type="term" value="F:DNA-binding transcription factor activity"/>
    <property type="evidence" value="ECO:0007669"/>
    <property type="project" value="InterPro"/>
</dbReference>
<keyword evidence="2" id="KW-0238">DNA-binding</keyword>
<keyword evidence="1" id="KW-0805">Transcription regulation</keyword>
<dbReference type="AlphaFoldDB" id="A0A7K1UBB2"/>
<comment type="caution">
    <text evidence="5">The sequence shown here is derived from an EMBL/GenBank/DDBJ whole genome shotgun (WGS) entry which is preliminary data.</text>
</comment>
<evidence type="ECO:0000259" key="4">
    <source>
        <dbReference type="PROSITE" id="PS01124"/>
    </source>
</evidence>
<dbReference type="InterPro" id="IPR009057">
    <property type="entry name" value="Homeodomain-like_sf"/>
</dbReference>
<evidence type="ECO:0000256" key="1">
    <source>
        <dbReference type="ARBA" id="ARBA00023015"/>
    </source>
</evidence>
<accession>A0A7K1UBB2</accession>
<name>A0A7K1UBB2_9BACT</name>
<evidence type="ECO:0000256" key="3">
    <source>
        <dbReference type="ARBA" id="ARBA00023163"/>
    </source>
</evidence>
<feature type="domain" description="HTH araC/xylS-type" evidence="4">
    <location>
        <begin position="234"/>
        <end position="330"/>
    </location>
</feature>
<keyword evidence="6" id="KW-1185">Reference proteome</keyword>
<keyword evidence="3" id="KW-0804">Transcription</keyword>
<dbReference type="SUPFAM" id="SSF46689">
    <property type="entry name" value="Homeodomain-like"/>
    <property type="match status" value="1"/>
</dbReference>
<reference evidence="5 6" key="1">
    <citation type="submission" date="2019-12" db="EMBL/GenBank/DDBJ databases">
        <title>Chitinophaga sp. strain ysch24 (GDMCC 1.1355), whole genome shotgun sequence.</title>
        <authorList>
            <person name="Zhang X."/>
        </authorList>
    </citation>
    <scope>NUCLEOTIDE SEQUENCE [LARGE SCALE GENOMIC DNA]</scope>
    <source>
        <strain evidence="6">ysch24</strain>
    </source>
</reference>
<dbReference type="InterPro" id="IPR018060">
    <property type="entry name" value="HTH_AraC"/>
</dbReference>
<dbReference type="PANTHER" id="PTHR43280">
    <property type="entry name" value="ARAC-FAMILY TRANSCRIPTIONAL REGULATOR"/>
    <property type="match status" value="1"/>
</dbReference>
<evidence type="ECO:0000313" key="6">
    <source>
        <dbReference type="Proteomes" id="UP000461730"/>
    </source>
</evidence>
<organism evidence="5 6">
    <name type="scientific">Chitinophaga tropicalis</name>
    <dbReference type="NCBI Taxonomy" id="2683588"/>
    <lineage>
        <taxon>Bacteria</taxon>
        <taxon>Pseudomonadati</taxon>
        <taxon>Bacteroidota</taxon>
        <taxon>Chitinophagia</taxon>
        <taxon>Chitinophagales</taxon>
        <taxon>Chitinophagaceae</taxon>
        <taxon>Chitinophaga</taxon>
    </lineage>
</organism>
<dbReference type="SMART" id="SM00342">
    <property type="entry name" value="HTH_ARAC"/>
    <property type="match status" value="1"/>
</dbReference>
<dbReference type="Proteomes" id="UP000461730">
    <property type="component" value="Unassembled WGS sequence"/>
</dbReference>
<evidence type="ECO:0000256" key="2">
    <source>
        <dbReference type="ARBA" id="ARBA00023125"/>
    </source>
</evidence>
<protein>
    <submittedName>
        <fullName evidence="5">Helix-turn-helix domain-containing protein</fullName>
    </submittedName>
</protein>
<dbReference type="GO" id="GO:0043565">
    <property type="term" value="F:sequence-specific DNA binding"/>
    <property type="evidence" value="ECO:0007669"/>
    <property type="project" value="InterPro"/>
</dbReference>
<sequence>MFFLVPADKHYHSYGVYYRFVPYIVPYMKPIPIQSRKFEILTQLFETSRFGIGEHLVEGGGKLYPTPHKEGIYLHVATGAAPVDAHLNDNDEQKILLKDGELNLFYLTEKTNSAKLSKGFYCFFHARSSVRTFTGLVRKMQTPENAEKVLSLMAAAGRAIEAGSGLINSSSVELDPYGASLIQEIRDIRIIPRKTLKSYINKKIEQLMLHFLDRCINTRDTSYSITGDDIHMIDSIKDYIWHHLHNQPSAAQLGIKYNIPTEKLNNIFAQFYGVPLDTYIEHCRVEKAVCLLTDAKQSTSLIATVTGFRNYQALTAYFIAHFGCAPSDFR</sequence>
<evidence type="ECO:0000313" key="5">
    <source>
        <dbReference type="EMBL" id="MVT11672.1"/>
    </source>
</evidence>
<dbReference type="Gene3D" id="1.10.10.60">
    <property type="entry name" value="Homeodomain-like"/>
    <property type="match status" value="1"/>
</dbReference>